<evidence type="ECO:0008006" key="5">
    <source>
        <dbReference type="Google" id="ProtNLM"/>
    </source>
</evidence>
<dbReference type="PRINTS" id="PR00081">
    <property type="entry name" value="GDHRDH"/>
</dbReference>
<reference evidence="3" key="1">
    <citation type="submission" date="2022-06" db="EMBL/GenBank/DDBJ databases">
        <authorList>
            <consortium name="SYNGENTA / RWTH Aachen University"/>
        </authorList>
    </citation>
    <scope>NUCLEOTIDE SEQUENCE</scope>
</reference>
<evidence type="ECO:0000256" key="2">
    <source>
        <dbReference type="ARBA" id="ARBA00022857"/>
    </source>
</evidence>
<dbReference type="SUPFAM" id="SSF51735">
    <property type="entry name" value="NAD(P)-binding Rossmann-fold domains"/>
    <property type="match status" value="1"/>
</dbReference>
<dbReference type="PANTHER" id="PTHR42760">
    <property type="entry name" value="SHORT-CHAIN DEHYDROGENASES/REDUCTASES FAMILY MEMBER"/>
    <property type="match status" value="1"/>
</dbReference>
<dbReference type="Proteomes" id="UP001153365">
    <property type="component" value="Unassembled WGS sequence"/>
</dbReference>
<keyword evidence="4" id="KW-1185">Reference proteome</keyword>
<organism evidence="3 4">
    <name type="scientific">Phakopsora pachyrhizi</name>
    <name type="common">Asian soybean rust disease fungus</name>
    <dbReference type="NCBI Taxonomy" id="170000"/>
    <lineage>
        <taxon>Eukaryota</taxon>
        <taxon>Fungi</taxon>
        <taxon>Dikarya</taxon>
        <taxon>Basidiomycota</taxon>
        <taxon>Pucciniomycotina</taxon>
        <taxon>Pucciniomycetes</taxon>
        <taxon>Pucciniales</taxon>
        <taxon>Phakopsoraceae</taxon>
        <taxon>Phakopsora</taxon>
    </lineage>
</organism>
<name>A0AAV0BQ78_PHAPC</name>
<evidence type="ECO:0000313" key="3">
    <source>
        <dbReference type="EMBL" id="CAH7689509.1"/>
    </source>
</evidence>
<dbReference type="PRINTS" id="PR00080">
    <property type="entry name" value="SDRFAMILY"/>
</dbReference>
<dbReference type="InterPro" id="IPR002347">
    <property type="entry name" value="SDR_fam"/>
</dbReference>
<dbReference type="GO" id="GO:0016616">
    <property type="term" value="F:oxidoreductase activity, acting on the CH-OH group of donors, NAD or NADP as acceptor"/>
    <property type="evidence" value="ECO:0007669"/>
    <property type="project" value="TreeGrafter"/>
</dbReference>
<keyword evidence="2" id="KW-0521">NADP</keyword>
<dbReference type="PROSITE" id="PS00061">
    <property type="entry name" value="ADH_SHORT"/>
    <property type="match status" value="1"/>
</dbReference>
<comment type="similarity">
    <text evidence="1">Belongs to the short-chain dehydrogenases/reductases (SDR) family.</text>
</comment>
<dbReference type="FunFam" id="3.40.50.720:FF:000084">
    <property type="entry name" value="Short-chain dehydrogenase reductase"/>
    <property type="match status" value="1"/>
</dbReference>
<accession>A0AAV0BQ78</accession>
<evidence type="ECO:0000256" key="1">
    <source>
        <dbReference type="ARBA" id="ARBA00006484"/>
    </source>
</evidence>
<dbReference type="Pfam" id="PF13561">
    <property type="entry name" value="adh_short_C2"/>
    <property type="match status" value="1"/>
</dbReference>
<evidence type="ECO:0000313" key="4">
    <source>
        <dbReference type="Proteomes" id="UP001153365"/>
    </source>
</evidence>
<dbReference type="CDD" id="cd05233">
    <property type="entry name" value="SDR_c"/>
    <property type="match status" value="1"/>
</dbReference>
<protein>
    <recommendedName>
        <fullName evidence="5">NAD(P)-binding protein</fullName>
    </recommendedName>
</protein>
<comment type="caution">
    <text evidence="3">The sequence shown here is derived from an EMBL/GenBank/DDBJ whole genome shotgun (WGS) entry which is preliminary data.</text>
</comment>
<dbReference type="AlphaFoldDB" id="A0AAV0BQ78"/>
<dbReference type="InterPro" id="IPR020904">
    <property type="entry name" value="Sc_DH/Rdtase_CS"/>
</dbReference>
<proteinExistence type="inferred from homology"/>
<dbReference type="EMBL" id="CALTRL010006080">
    <property type="protein sequence ID" value="CAH7689509.1"/>
    <property type="molecule type" value="Genomic_DNA"/>
</dbReference>
<gene>
    <name evidence="3" type="ORF">PPACK8108_LOCUS24596</name>
</gene>
<sequence>MSNNQKQKSVDRVNQIVQHFKIREPSKKLSGKVCILTGVGNQKGIGWATALLFAKEDVKQLYLIDLDGSSLPTLSSQIKNINPNTSVKEIVGDAADDKLIKLVCEQAIEDHGHLDVFFANAGISSLAPLNSTDHETVERTMKINAISTWIALKHSTESMLKNIEPFRGGSIIFTASVAGLRFGAGSTDYSASKAAVISLAQTGSNAYPGANIRVNTVCPGLIQTEMTDLIFKTAKDHSKIGQLCSLRRYGLPAEVAAVVLFLAGGDSSYINGAVIPVDGGLSSSLPVIPGKSF</sequence>
<dbReference type="Gene3D" id="3.40.50.720">
    <property type="entry name" value="NAD(P)-binding Rossmann-like Domain"/>
    <property type="match status" value="1"/>
</dbReference>
<dbReference type="InterPro" id="IPR036291">
    <property type="entry name" value="NAD(P)-bd_dom_sf"/>
</dbReference>